<dbReference type="GO" id="GO:0016757">
    <property type="term" value="F:glycosyltransferase activity"/>
    <property type="evidence" value="ECO:0007669"/>
    <property type="project" value="UniProtKB-KW"/>
</dbReference>
<proteinExistence type="inferred from homology"/>
<keyword evidence="11" id="KW-0294">Fucose metabolism</keyword>
<evidence type="ECO:0000256" key="4">
    <source>
        <dbReference type="ARBA" id="ARBA00022676"/>
    </source>
</evidence>
<evidence type="ECO:0000256" key="10">
    <source>
        <dbReference type="ARBA" id="ARBA00023180"/>
    </source>
</evidence>
<dbReference type="EMBL" id="CM017323">
    <property type="protein sequence ID" value="KAE8023099.1"/>
    <property type="molecule type" value="Genomic_DNA"/>
</dbReference>
<keyword evidence="10" id="KW-0325">Glycoprotein</keyword>
<sequence length="477" mass="54797">MGGIKAKKLKSWVVVGSTSNKFNLCVVGATMLFLLSACALQLRALSEKMITPRLLMFWSSHHIDIPPQRVYENNGYLMVSANGGLNQMRAGICDMVAIARYLNVTLVVPELDNTSIWHDRSEFQDIFDVNYFITSLRNEVRILRRLPDEQKRRMNNSIIYSMESNRWSNMGYYYYKILPRIKEHKVLHFTKTDYRLANNGIPEELQKLRCRANYEALRFTPPIEEIGKKIVKILRQNGPYLALHLRYEMDKLAFTGFNEGCNDTEVDQLTKLRGQKAINSIKKRKDGRCPLTPEETALALRALDIDPSIQIYVAAGDIYGGERRMAALRAAFPNLIKKEALLTTSDLKPFLKHSNMMAALDYIVSLESDIFVPTYGGNMARVVEGHRRYLGSKTTISLDRWLLVYLIDHYRNGALISWEEFSDEVKIGHADRMGSPTRRTEVPTRPMQEDYFYSNPQECLPPITINSRDVKNVMSMD</sequence>
<evidence type="ECO:0000256" key="2">
    <source>
        <dbReference type="ARBA" id="ARBA00004881"/>
    </source>
</evidence>
<comment type="pathway">
    <text evidence="2">Glycan metabolism.</text>
</comment>
<keyword evidence="6" id="KW-0812">Transmembrane</keyword>
<evidence type="ECO:0000256" key="13">
    <source>
        <dbReference type="ARBA" id="ARBA00030350"/>
    </source>
</evidence>
<evidence type="ECO:0000256" key="6">
    <source>
        <dbReference type="ARBA" id="ARBA00022692"/>
    </source>
</evidence>
<keyword evidence="15" id="KW-1185">Reference proteome</keyword>
<organism evidence="14 15">
    <name type="scientific">Carpinus fangiana</name>
    <dbReference type="NCBI Taxonomy" id="176857"/>
    <lineage>
        <taxon>Eukaryota</taxon>
        <taxon>Viridiplantae</taxon>
        <taxon>Streptophyta</taxon>
        <taxon>Embryophyta</taxon>
        <taxon>Tracheophyta</taxon>
        <taxon>Spermatophyta</taxon>
        <taxon>Magnoliopsida</taxon>
        <taxon>eudicotyledons</taxon>
        <taxon>Gunneridae</taxon>
        <taxon>Pentapetalae</taxon>
        <taxon>rosids</taxon>
        <taxon>fabids</taxon>
        <taxon>Fagales</taxon>
        <taxon>Betulaceae</taxon>
        <taxon>Carpinus</taxon>
    </lineage>
</organism>
<accession>A0A5N6QZZ0</accession>
<keyword evidence="12" id="KW-0119">Carbohydrate metabolism</keyword>
<evidence type="ECO:0000256" key="5">
    <source>
        <dbReference type="ARBA" id="ARBA00022679"/>
    </source>
</evidence>
<evidence type="ECO:0000256" key="3">
    <source>
        <dbReference type="ARBA" id="ARBA00007737"/>
    </source>
</evidence>
<evidence type="ECO:0000256" key="8">
    <source>
        <dbReference type="ARBA" id="ARBA00022989"/>
    </source>
</evidence>
<evidence type="ECO:0000256" key="7">
    <source>
        <dbReference type="ARBA" id="ARBA00022968"/>
    </source>
</evidence>
<dbReference type="AlphaFoldDB" id="A0A5N6QZZ0"/>
<dbReference type="Pfam" id="PF10250">
    <property type="entry name" value="O-FucT"/>
    <property type="match status" value="1"/>
</dbReference>
<dbReference type="InterPro" id="IPR024709">
    <property type="entry name" value="FucosylTrfase_pln"/>
</dbReference>
<dbReference type="GO" id="GO:0016020">
    <property type="term" value="C:membrane"/>
    <property type="evidence" value="ECO:0007669"/>
    <property type="project" value="UniProtKB-SubCell"/>
</dbReference>
<dbReference type="PANTHER" id="PTHR31741:SF45">
    <property type="entry name" value="O-FUCOSYLTRANSFERASE FAMILY PROTEIN"/>
    <property type="match status" value="1"/>
</dbReference>
<gene>
    <name evidence="14" type="ORF">FH972_008844</name>
</gene>
<dbReference type="PANTHER" id="PTHR31741">
    <property type="entry name" value="OS02G0726500 PROTEIN-RELATED"/>
    <property type="match status" value="1"/>
</dbReference>
<keyword evidence="7" id="KW-0735">Signal-anchor</keyword>
<reference evidence="14 15" key="1">
    <citation type="submission" date="2019-06" db="EMBL/GenBank/DDBJ databases">
        <title>A chromosomal-level reference genome of Carpinus fangiana (Coryloideae, Betulaceae).</title>
        <authorList>
            <person name="Yang X."/>
            <person name="Wang Z."/>
            <person name="Zhang L."/>
            <person name="Hao G."/>
            <person name="Liu J."/>
            <person name="Yang Y."/>
        </authorList>
    </citation>
    <scope>NUCLEOTIDE SEQUENCE [LARGE SCALE GENOMIC DNA]</scope>
    <source>
        <strain evidence="14">Cfa_2016G</strain>
        <tissue evidence="14">Leaf</tissue>
    </source>
</reference>
<dbReference type="PIRSF" id="PIRSF009360">
    <property type="entry name" value="UCP009360"/>
    <property type="match status" value="1"/>
</dbReference>
<dbReference type="Proteomes" id="UP000327013">
    <property type="component" value="Chromosome 3"/>
</dbReference>
<comment type="similarity">
    <text evidence="3">Belongs to the glycosyltransferase GT106 family.</text>
</comment>
<dbReference type="CDD" id="cd11299">
    <property type="entry name" value="O-FucT_plant"/>
    <property type="match status" value="1"/>
</dbReference>
<dbReference type="OrthoDB" id="1874781at2759"/>
<keyword evidence="4" id="KW-0328">Glycosyltransferase</keyword>
<evidence type="ECO:0000256" key="1">
    <source>
        <dbReference type="ARBA" id="ARBA00004606"/>
    </source>
</evidence>
<keyword evidence="8" id="KW-1133">Transmembrane helix</keyword>
<keyword evidence="9" id="KW-0472">Membrane</keyword>
<comment type="subcellular location">
    <subcellularLocation>
        <location evidence="1">Membrane</location>
        <topology evidence="1">Single-pass type II membrane protein</topology>
    </subcellularLocation>
</comment>
<evidence type="ECO:0000256" key="11">
    <source>
        <dbReference type="ARBA" id="ARBA00023253"/>
    </source>
</evidence>
<keyword evidence="5" id="KW-0808">Transferase</keyword>
<dbReference type="GO" id="GO:0006004">
    <property type="term" value="P:fucose metabolic process"/>
    <property type="evidence" value="ECO:0007669"/>
    <property type="project" value="UniProtKB-KW"/>
</dbReference>
<evidence type="ECO:0000256" key="9">
    <source>
        <dbReference type="ARBA" id="ARBA00023136"/>
    </source>
</evidence>
<name>A0A5N6QZZ0_9ROSI</name>
<dbReference type="GO" id="GO:0005737">
    <property type="term" value="C:cytoplasm"/>
    <property type="evidence" value="ECO:0007669"/>
    <property type="project" value="TreeGrafter"/>
</dbReference>
<evidence type="ECO:0000313" key="15">
    <source>
        <dbReference type="Proteomes" id="UP000327013"/>
    </source>
</evidence>
<dbReference type="InterPro" id="IPR019378">
    <property type="entry name" value="GDP-Fuc_O-FucTrfase"/>
</dbReference>
<evidence type="ECO:0000256" key="12">
    <source>
        <dbReference type="ARBA" id="ARBA00023277"/>
    </source>
</evidence>
<protein>
    <recommendedName>
        <fullName evidence="13">O-fucosyltransferase family protein</fullName>
    </recommendedName>
</protein>
<evidence type="ECO:0000313" key="14">
    <source>
        <dbReference type="EMBL" id="KAE8023099.1"/>
    </source>
</evidence>